<dbReference type="AlphaFoldDB" id="A0A4X1TTM7"/>
<sequence>MELQDSGVFVLTLPQAIVTELASHWFRDGAWRTQDLIAHSKIEFSAASDVQINFSETTLQELVHQAASIYSDKTAVCFDECNNQPPVYYTYKTVVHAASELSSFLLLHCDFQGIREVGLYCHPGINLPSWILGILQVPAAYTPIDPDSPPALSVYFMKKCNLKYILVEKQQINKFKSSYETILNYDTFTVEHNDLILFELHWNNVEVSLMLNDSKEKYEKEKMTENMNSEKSCEDKSGERLDVQLENCLAYVLHTSGTTGVPKLVRVPHACIVPNIQHFRVLFEITHEDVLFLASPLTFDPSVVEIFVALSSGASLLIVPTSVKVLPSKLADVLFSHHRVTVLQATPTLLRRFGSQLIKSTVLSSSTPLRVLALGGEAFPSLPVLRSWRGVGNKTQIFNIYGITEVSSWATFYRIPEKILNSKDALPVPLGSPLLETAVEVRGTDGFAIQEGSGQVFLGGRNRVCFLDDEMTVPLGTMRATGDFVTLKDGEMFFLGRKDSQIKRHGRRLNTELVRQVAEGLQQVESCAVTWYNQEKLILFVVSKDDLVKDDIFKELQKHLPNHAVPDELVEIDSLPFTSHGKIDVSELNKVYLNYTNLKSGCKLNGKEELWEKLQHSWKSVLGLSEDSSKVPDESLFLNSGGDSLKSMRLLNEIENLVGTSIPGLLELILSTSILEIYNHILQAVFPDEDLTFGKNYAPKRKFSDVVNQEETGGKSLHPESVVSLNCDKKINAFIALSRGSQILSLNTTRFLTELGHCPSACSSDLISQTNIQNMKSLNPPALTGKSKDLSCVVAKVSEDKTPVTGAEDMELCVKWSSDTGKCVDASPLVVIPAADASLATVYIGSHSRKMVALNLYSGKVKWEQILGDRIESSACVSKCGNFIVVGCYNGLVYVLKSDSGEKYWMFTTEDAVKSSATMDPTTGLFYIGSHDQHAYALDIYKKKCVWKLKCKGTVFSSPCLSLIPHHLYFATLGGLLLAINPATGNRVWKHHCGKPLFSSPRCCLQYVCIGCVDGNLLCFTHFGEQVWQFSTSEPIFSSPCTSASEQEIFFGSHDCFIYCCNMKGQLRWKFQTTSTVYSTPFAFRNHTCSSEAWLAAASTDGKLWILESESGNLQRVYQLPGEVFSSPVVWESMLVIGCRNNYVYCLDLLHGNQK</sequence>
<keyword evidence="4" id="KW-0436">Ligase</keyword>
<evidence type="ECO:0000313" key="12">
    <source>
        <dbReference type="Ensembl" id="ENSSSCP00070018701.1"/>
    </source>
</evidence>
<name>A0A4X1TTM7_PIG</name>
<comment type="similarity">
    <text evidence="1">Belongs to the ATP-dependent AMP-binding enzyme family.</text>
</comment>
<dbReference type="SUPFAM" id="SSF56801">
    <property type="entry name" value="Acetyl-CoA synthetase-like"/>
    <property type="match status" value="1"/>
</dbReference>
<dbReference type="InterPro" id="IPR002372">
    <property type="entry name" value="PQQ_rpt_dom"/>
</dbReference>
<evidence type="ECO:0000256" key="3">
    <source>
        <dbReference type="ARBA" id="ARBA00022553"/>
    </source>
</evidence>
<dbReference type="FunFam" id="2.130.10.10:FF:001301">
    <property type="entry name" value="Beta-alanine-activating enzyme"/>
    <property type="match status" value="1"/>
</dbReference>
<dbReference type="Ensembl" id="ENSSSCT00070022593.1">
    <property type="protein sequence ID" value="ENSSSCP00070018701.1"/>
    <property type="gene ID" value="ENSSSCG00070011585.1"/>
</dbReference>
<evidence type="ECO:0000256" key="1">
    <source>
        <dbReference type="ARBA" id="ARBA00006432"/>
    </source>
</evidence>
<evidence type="ECO:0000256" key="10">
    <source>
        <dbReference type="ARBA" id="ARBA00078906"/>
    </source>
</evidence>
<dbReference type="CDD" id="cd17654">
    <property type="entry name" value="A_NRPS_acs4"/>
    <property type="match status" value="1"/>
</dbReference>
<dbReference type="PANTHER" id="PTHR44394:SF1">
    <property type="entry name" value="BETA-ALANINE-ACTIVATING ENZYME"/>
    <property type="match status" value="1"/>
</dbReference>
<dbReference type="SUPFAM" id="SSF50998">
    <property type="entry name" value="Quinoprotein alcohol dehydrogenase-like"/>
    <property type="match status" value="1"/>
</dbReference>
<protein>
    <recommendedName>
        <fullName evidence="9">Beta-alanine-activating enzyme</fullName>
    </recommendedName>
    <alternativeName>
        <fullName evidence="10">Acyl-CoA synthetase family member 4</fullName>
    </alternativeName>
</protein>
<dbReference type="InterPro" id="IPR036736">
    <property type="entry name" value="ACP-like_sf"/>
</dbReference>
<accession>A0A4X1TTM7</accession>
<evidence type="ECO:0000256" key="5">
    <source>
        <dbReference type="ARBA" id="ARBA00022741"/>
    </source>
</evidence>
<dbReference type="GO" id="GO:0006631">
    <property type="term" value="P:fatty acid metabolic process"/>
    <property type="evidence" value="ECO:0007669"/>
    <property type="project" value="UniProtKB-KW"/>
</dbReference>
<dbReference type="InterPro" id="IPR011047">
    <property type="entry name" value="Quinoprotein_ADH-like_sf"/>
</dbReference>
<reference evidence="12" key="2">
    <citation type="submission" date="2025-08" db="UniProtKB">
        <authorList>
            <consortium name="Ensembl"/>
        </authorList>
    </citation>
    <scope>IDENTIFICATION</scope>
</reference>
<evidence type="ECO:0000256" key="8">
    <source>
        <dbReference type="ARBA" id="ARBA00023098"/>
    </source>
</evidence>
<dbReference type="PROSITE" id="PS00455">
    <property type="entry name" value="AMP_BINDING"/>
    <property type="match status" value="1"/>
</dbReference>
<reference evidence="12 13" key="1">
    <citation type="submission" date="2017-08" db="EMBL/GenBank/DDBJ databases">
        <title>USMARCv1.0.</title>
        <authorList>
            <person name="Hannum G.I."/>
            <person name="Koren S."/>
            <person name="Schroeder S.G."/>
            <person name="Chin S.C."/>
            <person name="Nonneman D.J."/>
            <person name="Becker S.A."/>
            <person name="Rosen B.D."/>
            <person name="Bickhart D.M."/>
            <person name="Putnam N.H."/>
            <person name="Green R.E."/>
            <person name="Tuggle C.K."/>
            <person name="Liu H."/>
            <person name="Rohrer G.A."/>
            <person name="Warr A."/>
            <person name="Hall R."/>
            <person name="Kim K."/>
            <person name="Hume D.A."/>
            <person name="Talbot R."/>
            <person name="Chow W."/>
            <person name="Howe K."/>
            <person name="Schwartz A.S."/>
            <person name="Watson M."/>
            <person name="Archibald A.L."/>
            <person name="Phillippy A.M."/>
            <person name="Smith T.P.L."/>
        </authorList>
    </citation>
    <scope>NUCLEOTIDE SEQUENCE [LARGE SCALE GENOMIC DNA]</scope>
</reference>
<dbReference type="SUPFAM" id="SSF47336">
    <property type="entry name" value="ACP-like"/>
    <property type="match status" value="1"/>
</dbReference>
<keyword evidence="8" id="KW-0443">Lipid metabolism</keyword>
<evidence type="ECO:0000256" key="6">
    <source>
        <dbReference type="ARBA" id="ARBA00022832"/>
    </source>
</evidence>
<dbReference type="InterPro" id="IPR000873">
    <property type="entry name" value="AMP-dep_synth/lig_dom"/>
</dbReference>
<dbReference type="InterPro" id="IPR048005">
    <property type="entry name" value="AASDH_AMP"/>
</dbReference>
<organism evidence="12 13">
    <name type="scientific">Sus scrofa</name>
    <name type="common">Pig</name>
    <dbReference type="NCBI Taxonomy" id="9823"/>
    <lineage>
        <taxon>Eukaryota</taxon>
        <taxon>Metazoa</taxon>
        <taxon>Chordata</taxon>
        <taxon>Craniata</taxon>
        <taxon>Vertebrata</taxon>
        <taxon>Euteleostomi</taxon>
        <taxon>Mammalia</taxon>
        <taxon>Eutheria</taxon>
        <taxon>Laurasiatheria</taxon>
        <taxon>Artiodactyla</taxon>
        <taxon>Suina</taxon>
        <taxon>Suidae</taxon>
        <taxon>Sus</taxon>
    </lineage>
</organism>
<proteinExistence type="inferred from homology"/>
<dbReference type="Pfam" id="PF00501">
    <property type="entry name" value="AMP-binding"/>
    <property type="match status" value="1"/>
</dbReference>
<gene>
    <name evidence="12" type="primary">AASDH</name>
</gene>
<dbReference type="InterPro" id="IPR045851">
    <property type="entry name" value="AMP-bd_C_sf"/>
</dbReference>
<dbReference type="PROSITE" id="PS50075">
    <property type="entry name" value="CARRIER"/>
    <property type="match status" value="1"/>
</dbReference>
<dbReference type="Proteomes" id="UP000314985">
    <property type="component" value="Chromosome 8"/>
</dbReference>
<dbReference type="PANTHER" id="PTHR44394">
    <property type="entry name" value="BETA-ALANINE-ACTIVATING ENZYME"/>
    <property type="match status" value="1"/>
</dbReference>
<dbReference type="InterPro" id="IPR020845">
    <property type="entry name" value="AMP-binding_CS"/>
</dbReference>
<dbReference type="GO" id="GO:0016874">
    <property type="term" value="F:ligase activity"/>
    <property type="evidence" value="ECO:0007669"/>
    <property type="project" value="UniProtKB-KW"/>
</dbReference>
<dbReference type="Gene3D" id="2.130.10.10">
    <property type="entry name" value="YVTN repeat-like/Quinoprotein amine dehydrogenase"/>
    <property type="match status" value="3"/>
</dbReference>
<evidence type="ECO:0000256" key="9">
    <source>
        <dbReference type="ARBA" id="ARBA00068526"/>
    </source>
</evidence>
<dbReference type="InterPro" id="IPR009081">
    <property type="entry name" value="PP-bd_ACP"/>
</dbReference>
<evidence type="ECO:0000259" key="11">
    <source>
        <dbReference type="PROSITE" id="PS50075"/>
    </source>
</evidence>
<dbReference type="InterPro" id="IPR018391">
    <property type="entry name" value="PQQ_b-propeller_rpt"/>
</dbReference>
<evidence type="ECO:0000256" key="7">
    <source>
        <dbReference type="ARBA" id="ARBA00022840"/>
    </source>
</evidence>
<evidence type="ECO:0000313" key="13">
    <source>
        <dbReference type="Proteomes" id="UP000314985"/>
    </source>
</evidence>
<dbReference type="InterPro" id="IPR042099">
    <property type="entry name" value="ANL_N_sf"/>
</dbReference>
<dbReference type="SMART" id="SM00564">
    <property type="entry name" value="PQQ"/>
    <property type="match status" value="7"/>
</dbReference>
<keyword evidence="7" id="KW-0067">ATP-binding</keyword>
<keyword evidence="2" id="KW-0596">Phosphopantetheine</keyword>
<dbReference type="Gene3D" id="3.40.50.12780">
    <property type="entry name" value="N-terminal domain of ligase-like"/>
    <property type="match status" value="1"/>
</dbReference>
<evidence type="ECO:0000256" key="4">
    <source>
        <dbReference type="ARBA" id="ARBA00022598"/>
    </source>
</evidence>
<dbReference type="FunFam" id="3.40.50.12780:FF:000027">
    <property type="entry name" value="AASDH isoform 4"/>
    <property type="match status" value="1"/>
</dbReference>
<keyword evidence="5" id="KW-0547">Nucleotide-binding</keyword>
<dbReference type="GO" id="GO:0005524">
    <property type="term" value="F:ATP binding"/>
    <property type="evidence" value="ECO:0007669"/>
    <property type="project" value="UniProtKB-KW"/>
</dbReference>
<keyword evidence="6" id="KW-0276">Fatty acid metabolism</keyword>
<keyword evidence="3" id="KW-0597">Phosphoprotein</keyword>
<dbReference type="InterPro" id="IPR052091">
    <property type="entry name" value="Beta-ala_Activ/Resist"/>
</dbReference>
<feature type="domain" description="Carrier" evidence="11">
    <location>
        <begin position="608"/>
        <end position="685"/>
    </location>
</feature>
<dbReference type="Gene3D" id="3.30.300.30">
    <property type="match status" value="1"/>
</dbReference>
<dbReference type="InterPro" id="IPR015943">
    <property type="entry name" value="WD40/YVTN_repeat-like_dom_sf"/>
</dbReference>
<dbReference type="Pfam" id="PF00550">
    <property type="entry name" value="PP-binding"/>
    <property type="match status" value="1"/>
</dbReference>
<evidence type="ECO:0000256" key="2">
    <source>
        <dbReference type="ARBA" id="ARBA00022450"/>
    </source>
</evidence>
<dbReference type="Pfam" id="PF13570">
    <property type="entry name" value="Beta-prop_ACSF4"/>
    <property type="match status" value="1"/>
</dbReference>